<dbReference type="GO" id="GO:0004674">
    <property type="term" value="F:protein serine/threonine kinase activity"/>
    <property type="evidence" value="ECO:0007669"/>
    <property type="project" value="TreeGrafter"/>
</dbReference>
<dbReference type="InterPro" id="IPR008271">
    <property type="entry name" value="Ser/Thr_kinase_AS"/>
</dbReference>
<feature type="region of interest" description="Disordered" evidence="4">
    <location>
        <begin position="464"/>
        <end position="496"/>
    </location>
</feature>
<organism evidence="6 7">
    <name type="scientific">Pleurodeles waltl</name>
    <name type="common">Iberian ribbed newt</name>
    <dbReference type="NCBI Taxonomy" id="8319"/>
    <lineage>
        <taxon>Eukaryota</taxon>
        <taxon>Metazoa</taxon>
        <taxon>Chordata</taxon>
        <taxon>Craniata</taxon>
        <taxon>Vertebrata</taxon>
        <taxon>Euteleostomi</taxon>
        <taxon>Amphibia</taxon>
        <taxon>Batrachia</taxon>
        <taxon>Caudata</taxon>
        <taxon>Salamandroidea</taxon>
        <taxon>Salamandridae</taxon>
        <taxon>Pleurodelinae</taxon>
        <taxon>Pleurodeles</taxon>
    </lineage>
</organism>
<dbReference type="EMBL" id="JANPWB010000011">
    <property type="protein sequence ID" value="KAJ1131068.1"/>
    <property type="molecule type" value="Genomic_DNA"/>
</dbReference>
<evidence type="ECO:0000313" key="7">
    <source>
        <dbReference type="Proteomes" id="UP001066276"/>
    </source>
</evidence>
<dbReference type="GO" id="GO:0005524">
    <property type="term" value="F:ATP binding"/>
    <property type="evidence" value="ECO:0007669"/>
    <property type="project" value="UniProtKB-UniRule"/>
</dbReference>
<keyword evidence="1 3" id="KW-0547">Nucleotide-binding</keyword>
<dbReference type="PROSITE" id="PS00107">
    <property type="entry name" value="PROTEIN_KINASE_ATP"/>
    <property type="match status" value="1"/>
</dbReference>
<dbReference type="InterPro" id="IPR011009">
    <property type="entry name" value="Kinase-like_dom_sf"/>
</dbReference>
<evidence type="ECO:0000313" key="6">
    <source>
        <dbReference type="EMBL" id="KAJ1131068.1"/>
    </source>
</evidence>
<dbReference type="AlphaFoldDB" id="A0AAV7PYX3"/>
<dbReference type="SMART" id="SM00220">
    <property type="entry name" value="S_TKc"/>
    <property type="match status" value="1"/>
</dbReference>
<dbReference type="PANTHER" id="PTHR24359">
    <property type="entry name" value="SERINE/THREONINE-PROTEIN KINASE SBK1"/>
    <property type="match status" value="1"/>
</dbReference>
<dbReference type="PROSITE" id="PS50011">
    <property type="entry name" value="PROTEIN_KINASE_DOM"/>
    <property type="match status" value="1"/>
</dbReference>
<accession>A0AAV7PYX3</accession>
<dbReference type="SUPFAM" id="SSF56112">
    <property type="entry name" value="Protein kinase-like (PK-like)"/>
    <property type="match status" value="1"/>
</dbReference>
<feature type="compositionally biased region" description="Low complexity" evidence="4">
    <location>
        <begin position="467"/>
        <end position="477"/>
    </location>
</feature>
<dbReference type="InterPro" id="IPR017441">
    <property type="entry name" value="Protein_kinase_ATP_BS"/>
</dbReference>
<sequence length="1280" mass="142296">MFNYYNICDYDPQSLSVEELQSNNEFLEVLLPQTGENVPNSESALATSAQDTHTQEKLVNSLPHASASQIHFQDSVKTKNPGTVQKATLGIPLFSVECFSPSRPVSQNSKCSADSYKDLSIPQSFQVSRLDPVSKGSVKTVGFLSSIQKACALPKLDDNIPVSTPKSSAKPFSILSGFDNNMDIHTLKEQFWQIKRQILDFYDDYVVTYTRNRARGLFSSLHISLLPEPDILFICKAEEVTEQLMETTARQFENLKKENDHQLWLKEQYATSCASPKTAIEHIVPSIIDSQKTAPVINISASFSDSLSACSSPENIPVQLTEYLKSLRELTPLDSKDGSESSEGSVSAPLSEQIKPKEEESSDADSNSCTLRNQDMTLLEINGKLCNSVEESESSDDSGSCLAVHKLADSAVQMAHTPEFSDCGDTPASNNIIEFSDNKETVPVSSELMEFSNHEEIPAITKNVMDSSESSKISSVSKQTVENLDKEESQQSETKQPVIRNESLLLELDTVAASTTDPDLLIPANVYPVSSSMISEDKISELPVSDLDVKPATPMSPAVSLKLKTPENQQSETEVQVLKDIIFPTKTKDLNLNLVFEDLMISTVLSVLLQETIINSKARAENVDTNVKAISEETPVPFLSKEQPFSVNRVEDQLPVVETLCKETISDTMNTPQSTCNDEISVLSENHPKELACGTSTFSDVNPVSKDLKTLVAPEFDTPKSSKTKENSDFFMFTLRTPVTHVSQVSMLCKPPTTINVNTAAETDKSCLSEGVTDLTVTNTPISSSKEESIEQETNVIKNTASNAIPDLLAPESTSPETNSMHSSYINRTIERKDIGAHMGINTCFAHWKFHLWQDCKLINQGRHIRSCQSEVKEEHSNKRFVKERLRSAMNLNEIDENEEILQEMMALTSQTMPVLDLKHHYRVIKELGSGSYGHVLQVEHRSRGKAMALKLMKKKTTRRSNFLLEYCISLCLSSHPRIIGTFGIAFETEKYFIFVQELASAGDLFSIMEPGIGLPEETVKRCALQLAEALDFMHNKALVHRDVKLDNILLFDKACHYIKLGDFGLTRLEGFPVSPMSGTLPYSSPELCSLEAGETLDLDASLDVWAFGVLLFCISTGFFPWDTALHSDNQYDEFAKWQVNPDKQASPSQWKSFTSEAMVMFHKLLAPNPDKRSPAIEALKYLNATWRASNLNNNSRRLDNSKFLEEKVDNLRYLQVKASTDLRTTADSCSRMISVECSPICPSSGGISMPEESWTESTTSLDDLADETKYITDFLQEDN</sequence>
<reference evidence="6" key="1">
    <citation type="journal article" date="2022" name="bioRxiv">
        <title>Sequencing and chromosome-scale assembly of the giantPleurodeles waltlgenome.</title>
        <authorList>
            <person name="Brown T."/>
            <person name="Elewa A."/>
            <person name="Iarovenko S."/>
            <person name="Subramanian E."/>
            <person name="Araus A.J."/>
            <person name="Petzold A."/>
            <person name="Susuki M."/>
            <person name="Suzuki K.-i.T."/>
            <person name="Hayashi T."/>
            <person name="Toyoda A."/>
            <person name="Oliveira C."/>
            <person name="Osipova E."/>
            <person name="Leigh N.D."/>
            <person name="Simon A."/>
            <person name="Yun M.H."/>
        </authorList>
    </citation>
    <scope>NUCLEOTIDE SEQUENCE</scope>
    <source>
        <strain evidence="6">20211129_DDA</strain>
        <tissue evidence="6">Liver</tissue>
    </source>
</reference>
<evidence type="ECO:0000259" key="5">
    <source>
        <dbReference type="PROSITE" id="PS50011"/>
    </source>
</evidence>
<evidence type="ECO:0000256" key="3">
    <source>
        <dbReference type="PROSITE-ProRule" id="PRU10141"/>
    </source>
</evidence>
<dbReference type="PANTHER" id="PTHR24359:SF39">
    <property type="entry name" value="PROTEIN KINASE DOMAIN-CONTAINING PROTEIN"/>
    <property type="match status" value="1"/>
</dbReference>
<dbReference type="Gene3D" id="1.10.510.10">
    <property type="entry name" value="Transferase(Phosphotransferase) domain 1"/>
    <property type="match status" value="1"/>
</dbReference>
<gene>
    <name evidence="6" type="ORF">NDU88_009411</name>
</gene>
<evidence type="ECO:0000256" key="4">
    <source>
        <dbReference type="SAM" id="MobiDB-lite"/>
    </source>
</evidence>
<proteinExistence type="predicted"/>
<keyword evidence="2 3" id="KW-0067">ATP-binding</keyword>
<evidence type="ECO:0000256" key="2">
    <source>
        <dbReference type="ARBA" id="ARBA00022840"/>
    </source>
</evidence>
<dbReference type="PROSITE" id="PS00108">
    <property type="entry name" value="PROTEIN_KINASE_ST"/>
    <property type="match status" value="1"/>
</dbReference>
<name>A0AAV7PYX3_PLEWA</name>
<evidence type="ECO:0000256" key="1">
    <source>
        <dbReference type="ARBA" id="ARBA00022741"/>
    </source>
</evidence>
<protein>
    <recommendedName>
        <fullName evidence="5">Protein kinase domain-containing protein</fullName>
    </recommendedName>
</protein>
<dbReference type="Proteomes" id="UP001066276">
    <property type="component" value="Chromosome 7"/>
</dbReference>
<feature type="region of interest" description="Disordered" evidence="4">
    <location>
        <begin position="332"/>
        <end position="369"/>
    </location>
</feature>
<comment type="caution">
    <text evidence="6">The sequence shown here is derived from an EMBL/GenBank/DDBJ whole genome shotgun (WGS) entry which is preliminary data.</text>
</comment>
<dbReference type="InterPro" id="IPR000719">
    <property type="entry name" value="Prot_kinase_dom"/>
</dbReference>
<dbReference type="Pfam" id="PF00069">
    <property type="entry name" value="Pkinase"/>
    <property type="match status" value="1"/>
</dbReference>
<feature type="domain" description="Protein kinase" evidence="5">
    <location>
        <begin position="922"/>
        <end position="1188"/>
    </location>
</feature>
<keyword evidence="7" id="KW-1185">Reference proteome</keyword>
<feature type="binding site" evidence="3">
    <location>
        <position position="951"/>
    </location>
    <ligand>
        <name>ATP</name>
        <dbReference type="ChEBI" id="CHEBI:30616"/>
    </ligand>
</feature>